<name>A0A8B6X5S6_9BURK</name>
<reference evidence="4" key="3">
    <citation type="submission" date="2025-08" db="UniProtKB">
        <authorList>
            <consortium name="RefSeq"/>
        </authorList>
    </citation>
    <scope>IDENTIFICATION</scope>
</reference>
<dbReference type="Gene3D" id="3.40.190.10">
    <property type="entry name" value="Periplasmic binding protein-like II"/>
    <property type="match status" value="2"/>
</dbReference>
<sequence>MKPSIPRRALVLALAALGTAGAARAQSATDIAQAKTEGIVVIYSATDQKQVAPLLRDFEAAYPGVKVEYHDMNSTELYNRFISESAAGASADVLWSSAMDLQVKLVNDGYAMTYKLTDSSKLPDWSIWKNEAYGTTYEPVGIVYNKRLVDAADVPRTHGDFTKLLTTKLDKYKGKVTTFDPEKSGVGFNFHSQDALTNPTGFWELAKAMGQTGVRVQSSTGTMMERIASGENLIGYNLIGSYALTRAAKDPSIGVVFPSDYTLVMSRVMFIAKGAKHPAASKVFLEYILSQRGQKVIASDADLFAIRSDVTGDTTASGLQAQLGNALKPIVIGPGLLTYLDQAKRLEFLKQWNAVKSPK</sequence>
<dbReference type="Proteomes" id="UP000675920">
    <property type="component" value="Unplaced"/>
</dbReference>
<dbReference type="InterPro" id="IPR006311">
    <property type="entry name" value="TAT_signal"/>
</dbReference>
<reference evidence="4" key="1">
    <citation type="journal article" date="1993" name="Microbiol. Rev.">
        <title>Structural, functional, and evolutionary relationships among extracellular solute-binding receptors of bacteria.</title>
        <authorList>
            <person name="Tam R."/>
            <person name="Saier M.H. Jr."/>
        </authorList>
    </citation>
    <scope>NUCLEOTIDE SEQUENCE</scope>
</reference>
<evidence type="ECO:0000313" key="3">
    <source>
        <dbReference type="Proteomes" id="UP000675920"/>
    </source>
</evidence>
<dbReference type="OrthoDB" id="8673316at2"/>
<keyword evidence="3" id="KW-1185">Reference proteome</keyword>
<feature type="chain" id="PRO_5034059338" evidence="2">
    <location>
        <begin position="26"/>
        <end position="359"/>
    </location>
</feature>
<dbReference type="GO" id="GO:0030288">
    <property type="term" value="C:outer membrane-bounded periplasmic space"/>
    <property type="evidence" value="ECO:0007669"/>
    <property type="project" value="TreeGrafter"/>
</dbReference>
<dbReference type="RefSeq" id="WP_028312317.1">
    <property type="nucleotide sequence ID" value="NZ_AXWS01000018.1"/>
</dbReference>
<reference evidence="4" key="2">
    <citation type="journal article" date="1994" name="Protein Sci.">
        <title>Sequence relationships between integral inner membrane proteins of binding protein-dependent transport systems: evolution by recurrent gene duplications.</title>
        <authorList>
            <person name="Saurin W."/>
            <person name="Dassa E."/>
        </authorList>
    </citation>
    <scope>NUCLEOTIDE SEQUENCE</scope>
</reference>
<dbReference type="PANTHER" id="PTHR30006:SF25">
    <property type="entry name" value="PHOSPHOGLYCERATE TRANSPORT REGULATORY PROTEIN PGTC"/>
    <property type="match status" value="1"/>
</dbReference>
<organism evidence="3 4">
    <name type="scientific">Derxia gummosa DSM 723</name>
    <dbReference type="NCBI Taxonomy" id="1121388"/>
    <lineage>
        <taxon>Bacteria</taxon>
        <taxon>Pseudomonadati</taxon>
        <taxon>Pseudomonadota</taxon>
        <taxon>Betaproteobacteria</taxon>
        <taxon>Burkholderiales</taxon>
        <taxon>Alcaligenaceae</taxon>
        <taxon>Derxia</taxon>
    </lineage>
</organism>
<evidence type="ECO:0000256" key="2">
    <source>
        <dbReference type="SAM" id="SignalP"/>
    </source>
</evidence>
<dbReference type="Pfam" id="PF13531">
    <property type="entry name" value="SBP_bac_11"/>
    <property type="match status" value="1"/>
</dbReference>
<evidence type="ECO:0000313" key="4">
    <source>
        <dbReference type="RefSeq" id="WP_028312317.1"/>
    </source>
</evidence>
<dbReference type="PANTHER" id="PTHR30006">
    <property type="entry name" value="THIAMINE-BINDING PERIPLASMIC PROTEIN-RELATED"/>
    <property type="match status" value="1"/>
</dbReference>
<protein>
    <submittedName>
        <fullName evidence="4">ABC transporter substrate-binding protein</fullName>
    </submittedName>
</protein>
<feature type="signal peptide" evidence="2">
    <location>
        <begin position="1"/>
        <end position="25"/>
    </location>
</feature>
<dbReference type="SUPFAM" id="SSF53850">
    <property type="entry name" value="Periplasmic binding protein-like II"/>
    <property type="match status" value="1"/>
</dbReference>
<dbReference type="PROSITE" id="PS51318">
    <property type="entry name" value="TAT"/>
    <property type="match status" value="1"/>
</dbReference>
<accession>A0A8B6X5S6</accession>
<proteinExistence type="predicted"/>
<evidence type="ECO:0000256" key="1">
    <source>
        <dbReference type="ARBA" id="ARBA00022729"/>
    </source>
</evidence>
<keyword evidence="1 2" id="KW-0732">Signal</keyword>
<dbReference type="AlphaFoldDB" id="A0A8B6X5S6"/>